<dbReference type="RefSeq" id="WP_246495461.1">
    <property type="nucleotide sequence ID" value="NZ_JACHJL010000017.1"/>
</dbReference>
<name>A0A7W9QEJ2_9ACTN</name>
<gene>
    <name evidence="1" type="ORF">FHS42_005673</name>
</gene>
<accession>A0A7W9QEJ2</accession>
<protein>
    <submittedName>
        <fullName evidence="1">Uncharacterized protein</fullName>
    </submittedName>
</protein>
<sequence length="115" mass="12773">MSATAEPWGRLAFALSKGSKIYSPSAVALIDRVAELHVQELNVSARRLQSTVESHLDAITAALPHAGEHERAMQRGDQAECPVCGRSWTVGLDRQRSTTYCSPRCRSRAWRLRRA</sequence>
<organism evidence="1 2">
    <name type="scientific">Streptomyces zagrosensis</name>
    <dbReference type="NCBI Taxonomy" id="1042984"/>
    <lineage>
        <taxon>Bacteria</taxon>
        <taxon>Bacillati</taxon>
        <taxon>Actinomycetota</taxon>
        <taxon>Actinomycetes</taxon>
        <taxon>Kitasatosporales</taxon>
        <taxon>Streptomycetaceae</taxon>
        <taxon>Streptomyces</taxon>
    </lineage>
</organism>
<comment type="caution">
    <text evidence="1">The sequence shown here is derived from an EMBL/GenBank/DDBJ whole genome shotgun (WGS) entry which is preliminary data.</text>
</comment>
<dbReference type="AlphaFoldDB" id="A0A7W9QEJ2"/>
<reference evidence="1 2" key="1">
    <citation type="submission" date="2020-08" db="EMBL/GenBank/DDBJ databases">
        <title>Genomic Encyclopedia of Type Strains, Phase III (KMG-III): the genomes of soil and plant-associated and newly described type strains.</title>
        <authorList>
            <person name="Whitman W."/>
        </authorList>
    </citation>
    <scope>NUCLEOTIDE SEQUENCE [LARGE SCALE GENOMIC DNA]</scope>
    <source>
        <strain evidence="1 2">CECT 8305</strain>
    </source>
</reference>
<evidence type="ECO:0000313" key="1">
    <source>
        <dbReference type="EMBL" id="MBB5938584.1"/>
    </source>
</evidence>
<evidence type="ECO:0000313" key="2">
    <source>
        <dbReference type="Proteomes" id="UP000588098"/>
    </source>
</evidence>
<dbReference type="EMBL" id="JACHJL010000017">
    <property type="protein sequence ID" value="MBB5938584.1"/>
    <property type="molecule type" value="Genomic_DNA"/>
</dbReference>
<proteinExistence type="predicted"/>
<dbReference type="Proteomes" id="UP000588098">
    <property type="component" value="Unassembled WGS sequence"/>
</dbReference>
<keyword evidence="2" id="KW-1185">Reference proteome</keyword>